<dbReference type="KEGG" id="rba:RB7169"/>
<feature type="region of interest" description="Disordered" evidence="2">
    <location>
        <begin position="1"/>
        <end position="20"/>
    </location>
</feature>
<evidence type="ECO:0000313" key="3">
    <source>
        <dbReference type="EMBL" id="CAD75216.1"/>
    </source>
</evidence>
<accession>Q7TTZ2</accession>
<dbReference type="EC" id="4.2.1.-" evidence="3"/>
<dbReference type="PANTHER" id="PTHR30272">
    <property type="entry name" value="3-HYDROXYACYL-[ACYL-CARRIER-PROTEIN] DEHYDRATASE"/>
    <property type="match status" value="1"/>
</dbReference>
<proteinExistence type="predicted"/>
<dbReference type="CDD" id="cd01288">
    <property type="entry name" value="FabZ"/>
    <property type="match status" value="1"/>
</dbReference>
<dbReference type="EnsemblBacteria" id="CAD75216">
    <property type="protein sequence ID" value="CAD75216"/>
    <property type="gene ID" value="RB7169"/>
</dbReference>
<dbReference type="GO" id="GO:0019171">
    <property type="term" value="F:(3R)-hydroxyacyl-[acyl-carrier-protein] dehydratase activity"/>
    <property type="evidence" value="ECO:0000318"/>
    <property type="project" value="GO_Central"/>
</dbReference>
<keyword evidence="1 3" id="KW-0456">Lyase</keyword>
<dbReference type="InterPro" id="IPR029069">
    <property type="entry name" value="HotDog_dom_sf"/>
</dbReference>
<name>Q7TTZ2_RHOBA</name>
<dbReference type="AlphaFoldDB" id="Q7TTZ2"/>
<dbReference type="PATRIC" id="fig|243090.15.peg.3471"/>
<feature type="compositionally biased region" description="Polar residues" evidence="2">
    <location>
        <begin position="1"/>
        <end position="12"/>
    </location>
</feature>
<reference evidence="3 4" key="1">
    <citation type="journal article" date="2003" name="Proc. Natl. Acad. Sci. U.S.A.">
        <title>Complete genome sequence of the marine planctomycete Pirellula sp. strain 1.</title>
        <authorList>
            <person name="Gloeckner F.O."/>
            <person name="Kube M."/>
            <person name="Bauer M."/>
            <person name="Teeling H."/>
            <person name="Lombardot T."/>
            <person name="Ludwig W."/>
            <person name="Gade D."/>
            <person name="Beck A."/>
            <person name="Borzym K."/>
            <person name="Heitmann K."/>
            <person name="Rabus R."/>
            <person name="Schlesner H."/>
            <person name="Amann R."/>
            <person name="Reinhardt R."/>
        </authorList>
    </citation>
    <scope>NUCLEOTIDE SEQUENCE [LARGE SCALE GENOMIC DNA]</scope>
    <source>
        <strain evidence="4">DSM 10527 / NCIMB 13988 / SH1</strain>
    </source>
</reference>
<evidence type="ECO:0000256" key="1">
    <source>
        <dbReference type="ARBA" id="ARBA00023239"/>
    </source>
</evidence>
<dbReference type="EMBL" id="BX294145">
    <property type="protein sequence ID" value="CAD75216.1"/>
    <property type="molecule type" value="Genomic_DNA"/>
</dbReference>
<dbReference type="InParanoid" id="Q7TTZ2"/>
<dbReference type="Pfam" id="PF07977">
    <property type="entry name" value="FabA"/>
    <property type="match status" value="1"/>
</dbReference>
<dbReference type="PANTHER" id="PTHR30272:SF1">
    <property type="entry name" value="3-HYDROXYACYL-[ACYL-CARRIER-PROTEIN] DEHYDRATASE"/>
    <property type="match status" value="1"/>
</dbReference>
<dbReference type="eggNOG" id="COG0764">
    <property type="taxonomic scope" value="Bacteria"/>
</dbReference>
<dbReference type="OrthoDB" id="270809at2"/>
<evidence type="ECO:0000256" key="2">
    <source>
        <dbReference type="SAM" id="MobiDB-lite"/>
    </source>
</evidence>
<dbReference type="Gene3D" id="3.10.129.10">
    <property type="entry name" value="Hotdog Thioesterase"/>
    <property type="match status" value="1"/>
</dbReference>
<dbReference type="SUPFAM" id="SSF54637">
    <property type="entry name" value="Thioesterase/thiol ester dehydrase-isomerase"/>
    <property type="match status" value="1"/>
</dbReference>
<protein>
    <submittedName>
        <fullName evidence="3">Probable hydroxymyristoyl-(Acyl carrier protein) dehydratase</fullName>
        <ecNumber evidence="3">4.2.1.-</ecNumber>
    </submittedName>
</protein>
<dbReference type="InterPro" id="IPR013114">
    <property type="entry name" value="FabA_FabZ"/>
</dbReference>
<dbReference type="Proteomes" id="UP000001025">
    <property type="component" value="Chromosome"/>
</dbReference>
<dbReference type="GO" id="GO:0006633">
    <property type="term" value="P:fatty acid biosynthetic process"/>
    <property type="evidence" value="ECO:0000318"/>
    <property type="project" value="GO_Central"/>
</dbReference>
<organism evidence="3 4">
    <name type="scientific">Rhodopirellula baltica (strain DSM 10527 / NCIMB 13988 / SH1)</name>
    <dbReference type="NCBI Taxonomy" id="243090"/>
    <lineage>
        <taxon>Bacteria</taxon>
        <taxon>Pseudomonadati</taxon>
        <taxon>Planctomycetota</taxon>
        <taxon>Planctomycetia</taxon>
        <taxon>Pirellulales</taxon>
        <taxon>Pirellulaceae</taxon>
        <taxon>Rhodopirellula</taxon>
    </lineage>
</organism>
<keyword evidence="4" id="KW-1185">Reference proteome</keyword>
<gene>
    <name evidence="3" type="primary">fabZ</name>
    <name evidence="3" type="ordered locus">RB7169</name>
</gene>
<dbReference type="STRING" id="243090.RB7169"/>
<dbReference type="HOGENOM" id="CLU_078912_3_1_0"/>
<sequence>MATCAITSTAKSTSKHPRNNRRQPAMRWFWVDRFTEFVSGSHASGVKNVALDEEVVDDYCLGYTMLPPTLIIEGLAQLGGILVHEKFGFTKRVVLAKVGSAKYYAPARPGDSLQYHVKLERTQESGATVTGTSHCDGELQAEVDLMFAFLEEGHLIDGPLFNPGDLLAMMRMMNFFHVAVTADGEPIPFHENL</sequence>
<evidence type="ECO:0000313" key="4">
    <source>
        <dbReference type="Proteomes" id="UP000001025"/>
    </source>
</evidence>